<dbReference type="EMBL" id="MU853415">
    <property type="protein sequence ID" value="KAK4132802.1"/>
    <property type="molecule type" value="Genomic_DNA"/>
</dbReference>
<feature type="compositionally biased region" description="Low complexity" evidence="1">
    <location>
        <begin position="195"/>
        <end position="213"/>
    </location>
</feature>
<feature type="compositionally biased region" description="Polar residues" evidence="1">
    <location>
        <begin position="85"/>
        <end position="118"/>
    </location>
</feature>
<gene>
    <name evidence="2" type="ORF">BT67DRAFT_435339</name>
</gene>
<feature type="region of interest" description="Disordered" evidence="1">
    <location>
        <begin position="61"/>
        <end position="222"/>
    </location>
</feature>
<proteinExistence type="predicted"/>
<protein>
    <submittedName>
        <fullName evidence="2">Uncharacterized protein</fullName>
    </submittedName>
</protein>
<name>A0AAN6ZC39_9PEZI</name>
<sequence length="330" mass="35040">MHDKEAHRYPDCPESRCTPWTSGNGYLVPNGWAEDPSMVLDESYDTPTISNAGLVEPAWANDYGAPALDGSPDLGPYGPFEPMSPGNQFSNYPWSPNDQPLPSPLSETPSYALSRGNSPNPPVLSQPGQISESQPVDPPTAPAANPQPTAGLRPTANGKRKAEPSHPRDPSTKRHTKPGSRAQRTAQGHHKRKSQTSSVSSSSATTNGPNGPTANGGGTGAWTLGGVLPANVDPRVAAEQIKREAWLRCRAGTVEMSQRRLLLRNHEHGALDRETQRLQVNLGLMREAAAAAAAAAVEEDGDWGEDQEGMVVVKKEEEAGRGMGGVGLSL</sequence>
<reference evidence="2" key="2">
    <citation type="submission" date="2023-05" db="EMBL/GenBank/DDBJ databases">
        <authorList>
            <consortium name="Lawrence Berkeley National Laboratory"/>
            <person name="Steindorff A."/>
            <person name="Hensen N."/>
            <person name="Bonometti L."/>
            <person name="Westerberg I."/>
            <person name="Brannstrom I.O."/>
            <person name="Guillou S."/>
            <person name="Cros-Aarteil S."/>
            <person name="Calhoun S."/>
            <person name="Haridas S."/>
            <person name="Kuo A."/>
            <person name="Mondo S."/>
            <person name="Pangilinan J."/>
            <person name="Riley R."/>
            <person name="Labutti K."/>
            <person name="Andreopoulos B."/>
            <person name="Lipzen A."/>
            <person name="Chen C."/>
            <person name="Yanf M."/>
            <person name="Daum C."/>
            <person name="Ng V."/>
            <person name="Clum A."/>
            <person name="Ohm R."/>
            <person name="Martin F."/>
            <person name="Silar P."/>
            <person name="Natvig D."/>
            <person name="Lalanne C."/>
            <person name="Gautier V."/>
            <person name="Ament-Velasquez S.L."/>
            <person name="Kruys A."/>
            <person name="Hutchinson M.I."/>
            <person name="Powell A.J."/>
            <person name="Barry K."/>
            <person name="Miller A.N."/>
            <person name="Grigoriev I.V."/>
            <person name="Debuchy R."/>
            <person name="Gladieux P."/>
            <person name="Thoren M.H."/>
            <person name="Johannesson H."/>
        </authorList>
    </citation>
    <scope>NUCLEOTIDE SEQUENCE</scope>
    <source>
        <strain evidence="2">CBS 123565</strain>
    </source>
</reference>
<accession>A0AAN6ZC39</accession>
<feature type="compositionally biased region" description="Basic and acidic residues" evidence="1">
    <location>
        <begin position="160"/>
        <end position="172"/>
    </location>
</feature>
<reference evidence="2" key="1">
    <citation type="journal article" date="2023" name="Mol. Phylogenet. Evol.">
        <title>Genome-scale phylogeny and comparative genomics of the fungal order Sordariales.</title>
        <authorList>
            <person name="Hensen N."/>
            <person name="Bonometti L."/>
            <person name="Westerberg I."/>
            <person name="Brannstrom I.O."/>
            <person name="Guillou S."/>
            <person name="Cros-Aarteil S."/>
            <person name="Calhoun S."/>
            <person name="Haridas S."/>
            <person name="Kuo A."/>
            <person name="Mondo S."/>
            <person name="Pangilinan J."/>
            <person name="Riley R."/>
            <person name="LaButti K."/>
            <person name="Andreopoulos B."/>
            <person name="Lipzen A."/>
            <person name="Chen C."/>
            <person name="Yan M."/>
            <person name="Daum C."/>
            <person name="Ng V."/>
            <person name="Clum A."/>
            <person name="Steindorff A."/>
            <person name="Ohm R.A."/>
            <person name="Martin F."/>
            <person name="Silar P."/>
            <person name="Natvig D.O."/>
            <person name="Lalanne C."/>
            <person name="Gautier V."/>
            <person name="Ament-Velasquez S.L."/>
            <person name="Kruys A."/>
            <person name="Hutchinson M.I."/>
            <person name="Powell A.J."/>
            <person name="Barry K."/>
            <person name="Miller A.N."/>
            <person name="Grigoriev I.V."/>
            <person name="Debuchy R."/>
            <person name="Gladieux P."/>
            <person name="Hiltunen Thoren M."/>
            <person name="Johannesson H."/>
        </authorList>
    </citation>
    <scope>NUCLEOTIDE SEQUENCE</scope>
    <source>
        <strain evidence="2">CBS 123565</strain>
    </source>
</reference>
<organism evidence="2 3">
    <name type="scientific">Trichocladium antarcticum</name>
    <dbReference type="NCBI Taxonomy" id="1450529"/>
    <lineage>
        <taxon>Eukaryota</taxon>
        <taxon>Fungi</taxon>
        <taxon>Dikarya</taxon>
        <taxon>Ascomycota</taxon>
        <taxon>Pezizomycotina</taxon>
        <taxon>Sordariomycetes</taxon>
        <taxon>Sordariomycetidae</taxon>
        <taxon>Sordariales</taxon>
        <taxon>Chaetomiaceae</taxon>
        <taxon>Trichocladium</taxon>
    </lineage>
</organism>
<evidence type="ECO:0000256" key="1">
    <source>
        <dbReference type="SAM" id="MobiDB-lite"/>
    </source>
</evidence>
<dbReference type="Proteomes" id="UP001304895">
    <property type="component" value="Unassembled WGS sequence"/>
</dbReference>
<evidence type="ECO:0000313" key="2">
    <source>
        <dbReference type="EMBL" id="KAK4132802.1"/>
    </source>
</evidence>
<comment type="caution">
    <text evidence="2">The sequence shown here is derived from an EMBL/GenBank/DDBJ whole genome shotgun (WGS) entry which is preliminary data.</text>
</comment>
<evidence type="ECO:0000313" key="3">
    <source>
        <dbReference type="Proteomes" id="UP001304895"/>
    </source>
</evidence>
<keyword evidence="3" id="KW-1185">Reference proteome</keyword>
<dbReference type="AlphaFoldDB" id="A0AAN6ZC39"/>